<dbReference type="KEGG" id="hoh:Hoch_1469"/>
<reference evidence="2 3" key="1">
    <citation type="journal article" date="2010" name="Stand. Genomic Sci.">
        <title>Complete genome sequence of Haliangium ochraceum type strain (SMP-2).</title>
        <authorList>
            <consortium name="US DOE Joint Genome Institute (JGI-PGF)"/>
            <person name="Ivanova N."/>
            <person name="Daum C."/>
            <person name="Lang E."/>
            <person name="Abt B."/>
            <person name="Kopitz M."/>
            <person name="Saunders E."/>
            <person name="Lapidus A."/>
            <person name="Lucas S."/>
            <person name="Glavina Del Rio T."/>
            <person name="Nolan M."/>
            <person name="Tice H."/>
            <person name="Copeland A."/>
            <person name="Cheng J.F."/>
            <person name="Chen F."/>
            <person name="Bruce D."/>
            <person name="Goodwin L."/>
            <person name="Pitluck S."/>
            <person name="Mavromatis K."/>
            <person name="Pati A."/>
            <person name="Mikhailova N."/>
            <person name="Chen A."/>
            <person name="Palaniappan K."/>
            <person name="Land M."/>
            <person name="Hauser L."/>
            <person name="Chang Y.J."/>
            <person name="Jeffries C.D."/>
            <person name="Detter J.C."/>
            <person name="Brettin T."/>
            <person name="Rohde M."/>
            <person name="Goker M."/>
            <person name="Bristow J."/>
            <person name="Markowitz V."/>
            <person name="Eisen J.A."/>
            <person name="Hugenholtz P."/>
            <person name="Kyrpides N.C."/>
            <person name="Klenk H.P."/>
        </authorList>
    </citation>
    <scope>NUCLEOTIDE SEQUENCE [LARGE SCALE GENOMIC DNA]</scope>
    <source>
        <strain evidence="3">DSM 14365 / CIP 107738 / JCM 11303 / AJ 13395 / SMP-2</strain>
    </source>
</reference>
<protein>
    <submittedName>
        <fullName evidence="2">Uncharacterized protein</fullName>
    </submittedName>
</protein>
<dbReference type="AlphaFoldDB" id="D0LUY2"/>
<name>D0LUY2_HALO1</name>
<organism evidence="2 3">
    <name type="scientific">Haliangium ochraceum (strain DSM 14365 / JCM 11303 / SMP-2)</name>
    <dbReference type="NCBI Taxonomy" id="502025"/>
    <lineage>
        <taxon>Bacteria</taxon>
        <taxon>Pseudomonadati</taxon>
        <taxon>Myxococcota</taxon>
        <taxon>Polyangia</taxon>
        <taxon>Haliangiales</taxon>
        <taxon>Kofleriaceae</taxon>
        <taxon>Haliangium</taxon>
    </lineage>
</organism>
<evidence type="ECO:0000256" key="1">
    <source>
        <dbReference type="SAM" id="MobiDB-lite"/>
    </source>
</evidence>
<proteinExistence type="predicted"/>
<gene>
    <name evidence="2" type="ordered locus">Hoch_1469</name>
</gene>
<dbReference type="EMBL" id="CP001804">
    <property type="protein sequence ID" value="ACY14022.1"/>
    <property type="molecule type" value="Genomic_DNA"/>
</dbReference>
<keyword evidence="3" id="KW-1185">Reference proteome</keyword>
<evidence type="ECO:0000313" key="3">
    <source>
        <dbReference type="Proteomes" id="UP000001880"/>
    </source>
</evidence>
<dbReference type="RefSeq" id="WP_012826631.1">
    <property type="nucleotide sequence ID" value="NC_013440.1"/>
</dbReference>
<feature type="region of interest" description="Disordered" evidence="1">
    <location>
        <begin position="142"/>
        <end position="163"/>
    </location>
</feature>
<dbReference type="OrthoDB" id="9790247at2"/>
<accession>D0LUY2</accession>
<sequence length="163" mass="17094">MSVNASYDDLTATLTLPPFDIKGTTATGSFTLSENASGDIVFSGSLRPRPQDGPVPFSGEATAPVIPLSTWQNVYETDTKFWGGFFSPLIVFPDGSVTVDGVAITTSYDDVSATLELTPFDIKGTTATGAVSFTDASGIKEFSGSLRPRPQDGPVPFSGVDIE</sequence>
<dbReference type="Proteomes" id="UP000001880">
    <property type="component" value="Chromosome"/>
</dbReference>
<dbReference type="HOGENOM" id="CLU_1624824_0_0_7"/>
<evidence type="ECO:0000313" key="2">
    <source>
        <dbReference type="EMBL" id="ACY14022.1"/>
    </source>
</evidence>